<evidence type="ECO:0000256" key="6">
    <source>
        <dbReference type="ARBA" id="ARBA00041160"/>
    </source>
</evidence>
<evidence type="ECO:0000256" key="1">
    <source>
        <dbReference type="ARBA" id="ARBA00004430"/>
    </source>
</evidence>
<evidence type="ECO:0000313" key="7">
    <source>
        <dbReference type="EMBL" id="CAH1773306.1"/>
    </source>
</evidence>
<comment type="subcellular location">
    <subcellularLocation>
        <location evidence="1">Cytoplasm</location>
        <location evidence="1">Cytoskeleton</location>
        <location evidence="1">Cilium axoneme</location>
    </subcellularLocation>
</comment>
<comment type="caution">
    <text evidence="7">The sequence shown here is derived from an EMBL/GenBank/DDBJ whole genome shotgun (WGS) entry which is preliminary data.</text>
</comment>
<reference evidence="7" key="1">
    <citation type="submission" date="2022-03" db="EMBL/GenBank/DDBJ databases">
        <authorList>
            <person name="Martin C."/>
        </authorList>
    </citation>
    <scope>NUCLEOTIDE SEQUENCE</scope>
</reference>
<dbReference type="AlphaFoldDB" id="A0A8J1U9S6"/>
<dbReference type="EMBL" id="CAIIXF020000001">
    <property type="protein sequence ID" value="CAH1773306.1"/>
    <property type="molecule type" value="Genomic_DNA"/>
</dbReference>
<accession>A0A8J1U9S6</accession>
<keyword evidence="8" id="KW-1185">Reference proteome</keyword>
<dbReference type="PANTHER" id="PTHR34924:SF1">
    <property type="entry name" value="PROTEIN FAM166C"/>
    <property type="match status" value="1"/>
</dbReference>
<dbReference type="InterPro" id="IPR052329">
    <property type="entry name" value="CIMIP2C"/>
</dbReference>
<evidence type="ECO:0000256" key="3">
    <source>
        <dbReference type="ARBA" id="ARBA00023212"/>
    </source>
</evidence>
<sequence>MSQSAGTLITTNNATYIPPRFMPGYHGHCPTLKFSYGETYGNSTSKYFQDYRSETLNNSHSVYNKGGSFPTFYSHNPDIVMSNRSRTWDKRLAAPRYELSHTHHDRQEQLDKFHKMSHAHREHYKDTTGEVPRMDHFVLPVKAEDQFKKHLPFLIRTNKYTNDIHLPYLNNVARRPPITKKWYPKSCQRDREMRDVYFEER</sequence>
<evidence type="ECO:0000313" key="8">
    <source>
        <dbReference type="Proteomes" id="UP000749559"/>
    </source>
</evidence>
<gene>
    <name evidence="7" type="ORF">OFUS_LOCUS922</name>
</gene>
<keyword evidence="3" id="KW-0206">Cytoskeleton</keyword>
<protein>
    <recommendedName>
        <fullName evidence="6">Ciliary microtubule inner protein 2C</fullName>
    </recommendedName>
</protein>
<keyword evidence="2" id="KW-0963">Cytoplasm</keyword>
<name>A0A8J1U9S6_OWEFU</name>
<evidence type="ECO:0000256" key="5">
    <source>
        <dbReference type="ARBA" id="ARBA00035661"/>
    </source>
</evidence>
<dbReference type="Proteomes" id="UP000749559">
    <property type="component" value="Unassembled WGS sequence"/>
</dbReference>
<dbReference type="GO" id="GO:0005930">
    <property type="term" value="C:axoneme"/>
    <property type="evidence" value="ECO:0007669"/>
    <property type="project" value="UniProtKB-SubCell"/>
</dbReference>
<dbReference type="GO" id="GO:0015630">
    <property type="term" value="C:microtubule cytoskeleton"/>
    <property type="evidence" value="ECO:0007669"/>
    <property type="project" value="UniProtKB-ARBA"/>
</dbReference>
<evidence type="ECO:0000256" key="2">
    <source>
        <dbReference type="ARBA" id="ARBA00022490"/>
    </source>
</evidence>
<keyword evidence="4" id="KW-0966">Cell projection</keyword>
<organism evidence="7 8">
    <name type="scientific">Owenia fusiformis</name>
    <name type="common">Polychaete worm</name>
    <dbReference type="NCBI Taxonomy" id="6347"/>
    <lineage>
        <taxon>Eukaryota</taxon>
        <taxon>Metazoa</taxon>
        <taxon>Spiralia</taxon>
        <taxon>Lophotrochozoa</taxon>
        <taxon>Annelida</taxon>
        <taxon>Polychaeta</taxon>
        <taxon>Sedentaria</taxon>
        <taxon>Canalipalpata</taxon>
        <taxon>Sabellida</taxon>
        <taxon>Oweniida</taxon>
        <taxon>Oweniidae</taxon>
        <taxon>Owenia</taxon>
    </lineage>
</organism>
<dbReference type="PANTHER" id="PTHR34924">
    <property type="entry name" value="UPF0573 PROTEIN C2ORF70"/>
    <property type="match status" value="1"/>
</dbReference>
<dbReference type="OrthoDB" id="8181742at2759"/>
<evidence type="ECO:0000256" key="4">
    <source>
        <dbReference type="ARBA" id="ARBA00023273"/>
    </source>
</evidence>
<proteinExistence type="inferred from homology"/>
<dbReference type="InterPro" id="IPR018902">
    <property type="entry name" value="CMI2A-C-like_dom"/>
</dbReference>
<dbReference type="Pfam" id="PF10629">
    <property type="entry name" value="CMI2B-like"/>
    <property type="match status" value="1"/>
</dbReference>
<comment type="similarity">
    <text evidence="5">Belongs to the CIMIP2 family.</text>
</comment>